<dbReference type="PANTHER" id="PTHR33744">
    <property type="entry name" value="CARBOHYDRATE DIACID REGULATOR"/>
    <property type="match status" value="1"/>
</dbReference>
<dbReference type="RefSeq" id="WP_171156955.1">
    <property type="nucleotide sequence ID" value="NZ_JABENB010000002.1"/>
</dbReference>
<sequence length="450" mass="47883">MVDARTHTGDDPCRAAGAENGTWIRAARPVEPDAISHAVLSRTCVAELVDRVGPGPIGWAVEVAGGMAQSILAVIPELGVDGFVQEMRKGCEAVAVQTVAALARENFDLDAVLSPEVFAGPAEAVIRGVGIEHILRSIQVAHTYAHHQFVEAASHSLPPEERFAALRLISERLFAITDLLSSRMAAEFSRVQAAWLTTSAAVRMELVDDILSGAEVSSERATRVLEYDLTRRHTALVVWVADAAQPGPGVLESTAAQVLRASGHSAALVLPIGRRRVWAWGSTVRGNAPPPSIGSYEPTVGVQVAAGLPGAGVSGFRTSHGQALEAARIGMASKQPRRVWDYGDVDMLTMLTHRDDVARQFVRRELGDLAAPGEAAGVLRATLKCYLDNERSLNAAAGALHVARNTVAYRVGRAEALRGRGVGDRRMQLQAALALVEEFGDEFAVTNADA</sequence>
<evidence type="ECO:0000256" key="1">
    <source>
        <dbReference type="ARBA" id="ARBA00006754"/>
    </source>
</evidence>
<feature type="domain" description="CdaR GGDEF-like" evidence="3">
    <location>
        <begin position="219"/>
        <end position="329"/>
    </location>
</feature>
<dbReference type="EMBL" id="JABENB010000002">
    <property type="protein sequence ID" value="NNG40567.1"/>
    <property type="molecule type" value="Genomic_DNA"/>
</dbReference>
<dbReference type="Pfam" id="PF17853">
    <property type="entry name" value="GGDEF_2"/>
    <property type="match status" value="1"/>
</dbReference>
<dbReference type="InterPro" id="IPR042070">
    <property type="entry name" value="PucR_C-HTH_sf"/>
</dbReference>
<feature type="domain" description="PucR C-terminal helix-turn-helix" evidence="2">
    <location>
        <begin position="379"/>
        <end position="434"/>
    </location>
</feature>
<organism evidence="4 5">
    <name type="scientific">Flexivirga aerilata</name>
    <dbReference type="NCBI Taxonomy" id="1656889"/>
    <lineage>
        <taxon>Bacteria</taxon>
        <taxon>Bacillati</taxon>
        <taxon>Actinomycetota</taxon>
        <taxon>Actinomycetes</taxon>
        <taxon>Micrococcales</taxon>
        <taxon>Dermacoccaceae</taxon>
        <taxon>Flexivirga</taxon>
    </lineage>
</organism>
<dbReference type="InterPro" id="IPR025736">
    <property type="entry name" value="PucR_C-HTH_dom"/>
</dbReference>
<comment type="similarity">
    <text evidence="1">Belongs to the CdaR family.</text>
</comment>
<dbReference type="Gene3D" id="1.10.10.2840">
    <property type="entry name" value="PucR C-terminal helix-turn-helix domain"/>
    <property type="match status" value="1"/>
</dbReference>
<dbReference type="Pfam" id="PF13556">
    <property type="entry name" value="HTH_30"/>
    <property type="match status" value="1"/>
</dbReference>
<reference evidence="4 5" key="1">
    <citation type="submission" date="2020-05" db="EMBL/GenBank/DDBJ databases">
        <title>Flexivirga sp. ID2601S isolated from air conditioner.</title>
        <authorList>
            <person name="Kim D.H."/>
        </authorList>
    </citation>
    <scope>NUCLEOTIDE SEQUENCE [LARGE SCALE GENOMIC DNA]</scope>
    <source>
        <strain evidence="4 5">ID2601S</strain>
    </source>
</reference>
<keyword evidence="5" id="KW-1185">Reference proteome</keyword>
<dbReference type="InterPro" id="IPR041522">
    <property type="entry name" value="CdaR_GGDEF"/>
</dbReference>
<evidence type="ECO:0000259" key="2">
    <source>
        <dbReference type="Pfam" id="PF13556"/>
    </source>
</evidence>
<name>A0A849AL89_9MICO</name>
<accession>A0A849AL89</accession>
<dbReference type="InterPro" id="IPR051448">
    <property type="entry name" value="CdaR-like_regulators"/>
</dbReference>
<dbReference type="PANTHER" id="PTHR33744:SF1">
    <property type="entry name" value="DNA-BINDING TRANSCRIPTIONAL ACTIVATOR ADER"/>
    <property type="match status" value="1"/>
</dbReference>
<proteinExistence type="inferred from homology"/>
<protein>
    <submittedName>
        <fullName evidence="4">PucR family transcriptional regulator</fullName>
    </submittedName>
</protein>
<gene>
    <name evidence="4" type="ORF">HJ588_14965</name>
</gene>
<evidence type="ECO:0000259" key="3">
    <source>
        <dbReference type="Pfam" id="PF17853"/>
    </source>
</evidence>
<comment type="caution">
    <text evidence="4">The sequence shown here is derived from an EMBL/GenBank/DDBJ whole genome shotgun (WGS) entry which is preliminary data.</text>
</comment>
<evidence type="ECO:0000313" key="5">
    <source>
        <dbReference type="Proteomes" id="UP000557772"/>
    </source>
</evidence>
<dbReference type="AlphaFoldDB" id="A0A849AL89"/>
<evidence type="ECO:0000313" key="4">
    <source>
        <dbReference type="EMBL" id="NNG40567.1"/>
    </source>
</evidence>
<dbReference type="Proteomes" id="UP000557772">
    <property type="component" value="Unassembled WGS sequence"/>
</dbReference>